<name>A0AAV4DGA1_9GAST</name>
<gene>
    <name evidence="2" type="ORF">PoB_006937600</name>
</gene>
<proteinExistence type="predicted"/>
<keyword evidence="3" id="KW-1185">Reference proteome</keyword>
<evidence type="ECO:0000313" key="3">
    <source>
        <dbReference type="Proteomes" id="UP000735302"/>
    </source>
</evidence>
<organism evidence="2 3">
    <name type="scientific">Plakobranchus ocellatus</name>
    <dbReference type="NCBI Taxonomy" id="259542"/>
    <lineage>
        <taxon>Eukaryota</taxon>
        <taxon>Metazoa</taxon>
        <taxon>Spiralia</taxon>
        <taxon>Lophotrochozoa</taxon>
        <taxon>Mollusca</taxon>
        <taxon>Gastropoda</taxon>
        <taxon>Heterobranchia</taxon>
        <taxon>Euthyneura</taxon>
        <taxon>Panpulmonata</taxon>
        <taxon>Sacoglossa</taxon>
        <taxon>Placobranchoidea</taxon>
        <taxon>Plakobranchidae</taxon>
        <taxon>Plakobranchus</taxon>
    </lineage>
</organism>
<feature type="region of interest" description="Disordered" evidence="1">
    <location>
        <begin position="84"/>
        <end position="111"/>
    </location>
</feature>
<dbReference type="AlphaFoldDB" id="A0AAV4DGA1"/>
<feature type="compositionally biased region" description="Pro residues" evidence="1">
    <location>
        <begin position="86"/>
        <end position="95"/>
    </location>
</feature>
<protein>
    <submittedName>
        <fullName evidence="2">Uncharacterized protein</fullName>
    </submittedName>
</protein>
<dbReference type="Proteomes" id="UP000735302">
    <property type="component" value="Unassembled WGS sequence"/>
</dbReference>
<evidence type="ECO:0000256" key="1">
    <source>
        <dbReference type="SAM" id="MobiDB-lite"/>
    </source>
</evidence>
<reference evidence="2 3" key="1">
    <citation type="journal article" date="2021" name="Elife">
        <title>Chloroplast acquisition without the gene transfer in kleptoplastic sea slugs, Plakobranchus ocellatus.</title>
        <authorList>
            <person name="Maeda T."/>
            <person name="Takahashi S."/>
            <person name="Yoshida T."/>
            <person name="Shimamura S."/>
            <person name="Takaki Y."/>
            <person name="Nagai Y."/>
            <person name="Toyoda A."/>
            <person name="Suzuki Y."/>
            <person name="Arimoto A."/>
            <person name="Ishii H."/>
            <person name="Satoh N."/>
            <person name="Nishiyama T."/>
            <person name="Hasebe M."/>
            <person name="Maruyama T."/>
            <person name="Minagawa J."/>
            <person name="Obokata J."/>
            <person name="Shigenobu S."/>
        </authorList>
    </citation>
    <scope>NUCLEOTIDE SEQUENCE [LARGE SCALE GENOMIC DNA]</scope>
</reference>
<accession>A0AAV4DGA1</accession>
<evidence type="ECO:0000313" key="2">
    <source>
        <dbReference type="EMBL" id="GFO42871.1"/>
    </source>
</evidence>
<comment type="caution">
    <text evidence="2">The sequence shown here is derived from an EMBL/GenBank/DDBJ whole genome shotgun (WGS) entry which is preliminary data.</text>
</comment>
<sequence>MSAIPCESLNKESVVQILQNASCKTQVLASFWDDKLLYPPTNEDNDGQDRKDDEIDDIFTASYKGFIMNLRDLHQAAVGLLSAPSVRPPSGPIRPPSSRYLARMRPQSGPYQTSIRPLSDIYKASIRLLSNLHQAPVRLRQAP</sequence>
<dbReference type="EMBL" id="BLXT01007821">
    <property type="protein sequence ID" value="GFO42871.1"/>
    <property type="molecule type" value="Genomic_DNA"/>
</dbReference>